<proteinExistence type="predicted"/>
<dbReference type="OrthoDB" id="7592805at2"/>
<accession>A0A1N6FZV9</accession>
<dbReference type="Pfam" id="PF10098">
    <property type="entry name" value="DUF2336"/>
    <property type="match status" value="1"/>
</dbReference>
<protein>
    <recommendedName>
        <fullName evidence="3">DUF2336 domain-containing protein</fullName>
    </recommendedName>
</protein>
<evidence type="ECO:0000313" key="1">
    <source>
        <dbReference type="EMBL" id="SIO00808.1"/>
    </source>
</evidence>
<evidence type="ECO:0008006" key="3">
    <source>
        <dbReference type="Google" id="ProtNLM"/>
    </source>
</evidence>
<sequence>MADRDSQNRPQYGRELLQRAANAARSSVSVADDLSAALSPRSDVRFSDRMLSFSRQFLQSVVSHVEKEVCKTAIEHFEAADETLAAIAGSDRVHSYQLLEQAGALENRQLLKYVFIQAQKVELSSRLVQKISRSELESILTRYLDHDNKPIAEAAMQFLVAQGREGTTSDTVLATRESLPAEILHGLIWPISAALAKLSGSGESQLIAASRKILAEHDEGQSAARCAERLAQLLNASDDPAIQSPHPLLDGVELFVARLASMARLNAGQVYTFTAEERMARLIVTLKALGIEPQSALSIHASLDGNGESLTAASYQEIDAQDARHLLQSWTLDPAYQAAKHALDIPISGQTDR</sequence>
<keyword evidence="2" id="KW-1185">Reference proteome</keyword>
<dbReference type="RefSeq" id="WP_074205618.1">
    <property type="nucleotide sequence ID" value="NZ_FSQW01000002.1"/>
</dbReference>
<dbReference type="EMBL" id="FSQW01000002">
    <property type="protein sequence ID" value="SIO00808.1"/>
    <property type="molecule type" value="Genomic_DNA"/>
</dbReference>
<dbReference type="Proteomes" id="UP000185192">
    <property type="component" value="Unassembled WGS sequence"/>
</dbReference>
<evidence type="ECO:0000313" key="2">
    <source>
        <dbReference type="Proteomes" id="UP000185192"/>
    </source>
</evidence>
<dbReference type="InterPro" id="IPR019285">
    <property type="entry name" value="DUF2336"/>
</dbReference>
<reference evidence="2" key="1">
    <citation type="submission" date="2016-11" db="EMBL/GenBank/DDBJ databases">
        <authorList>
            <person name="Varghese N."/>
            <person name="Submissions S."/>
        </authorList>
    </citation>
    <scope>NUCLEOTIDE SEQUENCE [LARGE SCALE GENOMIC DNA]</scope>
    <source>
        <strain evidence="2">DSM 22363</strain>
    </source>
</reference>
<dbReference type="AlphaFoldDB" id="A0A1N6FZV9"/>
<name>A0A1N6FZV9_9SPHN</name>
<dbReference type="STRING" id="1123272.SAMN02745824_2617"/>
<organism evidence="1 2">
    <name type="scientific">Parasphingorhabdus marina DSM 22363</name>
    <dbReference type="NCBI Taxonomy" id="1123272"/>
    <lineage>
        <taxon>Bacteria</taxon>
        <taxon>Pseudomonadati</taxon>
        <taxon>Pseudomonadota</taxon>
        <taxon>Alphaproteobacteria</taxon>
        <taxon>Sphingomonadales</taxon>
        <taxon>Sphingomonadaceae</taxon>
        <taxon>Parasphingorhabdus</taxon>
    </lineage>
</organism>
<gene>
    <name evidence="1" type="ORF">SAMN02745824_2617</name>
</gene>